<dbReference type="EMBL" id="JASJQH010000123">
    <property type="protein sequence ID" value="KAK9766792.1"/>
    <property type="molecule type" value="Genomic_DNA"/>
</dbReference>
<protein>
    <submittedName>
        <fullName evidence="1">Uncharacterized protein</fullName>
    </submittedName>
</protein>
<dbReference type="Proteomes" id="UP001479436">
    <property type="component" value="Unassembled WGS sequence"/>
</dbReference>
<keyword evidence="2" id="KW-1185">Reference proteome</keyword>
<name>A0ABR2WZ89_9FUNG</name>
<proteinExistence type="predicted"/>
<dbReference type="InterPro" id="IPR032675">
    <property type="entry name" value="LRR_dom_sf"/>
</dbReference>
<organism evidence="1 2">
    <name type="scientific">Basidiobolus ranarum</name>
    <dbReference type="NCBI Taxonomy" id="34480"/>
    <lineage>
        <taxon>Eukaryota</taxon>
        <taxon>Fungi</taxon>
        <taxon>Fungi incertae sedis</taxon>
        <taxon>Zoopagomycota</taxon>
        <taxon>Entomophthoromycotina</taxon>
        <taxon>Basidiobolomycetes</taxon>
        <taxon>Basidiobolales</taxon>
        <taxon>Basidiobolaceae</taxon>
        <taxon>Basidiobolus</taxon>
    </lineage>
</organism>
<evidence type="ECO:0000313" key="2">
    <source>
        <dbReference type="Proteomes" id="UP001479436"/>
    </source>
</evidence>
<dbReference type="SUPFAM" id="SSF52047">
    <property type="entry name" value="RNI-like"/>
    <property type="match status" value="1"/>
</dbReference>
<comment type="caution">
    <text evidence="1">The sequence shown here is derived from an EMBL/GenBank/DDBJ whole genome shotgun (WGS) entry which is preliminary data.</text>
</comment>
<sequence length="416" mass="48513">MDDSYDFCQYLQGSTTDHLRVFRGPLIKYNEEIQGWDSISFLQRCPKLEKVRFNPTQPNTFKWAVKRRDLLTASDLELGRSSTSKLVPLQDVHMQCQYCTSLSIVQDIVYAFRNTIKSITVEEHLHPRFHFNPEPLRWDWLLPNLVKIHIDETDFTLFDFGSLNLCPSLEDLHLTGGYGDIDCDVIPEFGPILKLPNLRNIQLEYEISFQFDLASLQYSPLLETLIISNDVPLSEDDESPMIRPTDSPCWEWTWDWYLPHLKRMDLTGESAFLFQFRFISSCPSLQYLRLDTDEYERSMSLDQIARTGVLLPSAYKNQVNEVKHRFEFALQGRWEMSKYTLHVLLLQYMPHVTDIDFSCANRIDPLGVIDVTQKLSHVRNVTFNLACHDPDIEDTLKYLSEHGRGTFGSVNYTMLQ</sequence>
<accession>A0ABR2WZ89</accession>
<gene>
    <name evidence="1" type="ORF">K7432_003844</name>
</gene>
<evidence type="ECO:0000313" key="1">
    <source>
        <dbReference type="EMBL" id="KAK9766792.1"/>
    </source>
</evidence>
<reference evidence="1 2" key="1">
    <citation type="submission" date="2023-04" db="EMBL/GenBank/DDBJ databases">
        <title>Genome of Basidiobolus ranarum AG-B5.</title>
        <authorList>
            <person name="Stajich J.E."/>
            <person name="Carter-House D."/>
            <person name="Gryganskyi A."/>
        </authorList>
    </citation>
    <scope>NUCLEOTIDE SEQUENCE [LARGE SCALE GENOMIC DNA]</scope>
    <source>
        <strain evidence="1 2">AG-B5</strain>
    </source>
</reference>
<dbReference type="Gene3D" id="3.80.10.10">
    <property type="entry name" value="Ribonuclease Inhibitor"/>
    <property type="match status" value="1"/>
</dbReference>